<reference evidence="14" key="2">
    <citation type="journal article" date="2007" name="Science">
        <title>Draft genome sequence of the sexually transmitted pathogen Trichomonas vaginalis.</title>
        <authorList>
            <person name="Carlton J.M."/>
            <person name="Hirt R.P."/>
            <person name="Silva J.C."/>
            <person name="Delcher A.L."/>
            <person name="Schatz M."/>
            <person name="Zhao Q."/>
            <person name="Wortman J.R."/>
            <person name="Bidwell S.L."/>
            <person name="Alsmark U.C.M."/>
            <person name="Besteiro S."/>
            <person name="Sicheritz-Ponten T."/>
            <person name="Noel C.J."/>
            <person name="Dacks J.B."/>
            <person name="Foster P.G."/>
            <person name="Simillion C."/>
            <person name="Van de Peer Y."/>
            <person name="Miranda-Saavedra D."/>
            <person name="Barton G.J."/>
            <person name="Westrop G.D."/>
            <person name="Mueller S."/>
            <person name="Dessi D."/>
            <person name="Fiori P.L."/>
            <person name="Ren Q."/>
            <person name="Paulsen I."/>
            <person name="Zhang H."/>
            <person name="Bastida-Corcuera F.D."/>
            <person name="Simoes-Barbosa A."/>
            <person name="Brown M.T."/>
            <person name="Hayes R.D."/>
            <person name="Mukherjee M."/>
            <person name="Okumura C.Y."/>
            <person name="Schneider R."/>
            <person name="Smith A.J."/>
            <person name="Vanacova S."/>
            <person name="Villalvazo M."/>
            <person name="Haas B.J."/>
            <person name="Pertea M."/>
            <person name="Feldblyum T.V."/>
            <person name="Utterback T.R."/>
            <person name="Shu C.L."/>
            <person name="Osoegawa K."/>
            <person name="de Jong P.J."/>
            <person name="Hrdy I."/>
            <person name="Horvathova L."/>
            <person name="Zubacova Z."/>
            <person name="Dolezal P."/>
            <person name="Malik S.B."/>
            <person name="Logsdon J.M. Jr."/>
            <person name="Henze K."/>
            <person name="Gupta A."/>
            <person name="Wang C.C."/>
            <person name="Dunne R.L."/>
            <person name="Upcroft J.A."/>
            <person name="Upcroft P."/>
            <person name="White O."/>
            <person name="Salzberg S.L."/>
            <person name="Tang P."/>
            <person name="Chiu C.-H."/>
            <person name="Lee Y.-S."/>
            <person name="Embley T.M."/>
            <person name="Coombs G.H."/>
            <person name="Mottram J.C."/>
            <person name="Tachezy J."/>
            <person name="Fraser-Liggett C.M."/>
            <person name="Johnson P.J."/>
        </authorList>
    </citation>
    <scope>NUCLEOTIDE SEQUENCE [LARGE SCALE GENOMIC DNA]</scope>
    <source>
        <strain evidence="14">G3</strain>
    </source>
</reference>
<evidence type="ECO:0000256" key="3">
    <source>
        <dbReference type="ARBA" id="ARBA00022846"/>
    </source>
</evidence>
<dbReference type="PANTHER" id="PTHR21625">
    <property type="entry name" value="NYD-SP28 PROTEIN"/>
    <property type="match status" value="1"/>
</dbReference>
<evidence type="ECO:0000256" key="12">
    <source>
        <dbReference type="SAM" id="Coils"/>
    </source>
</evidence>
<evidence type="ECO:0000256" key="1">
    <source>
        <dbReference type="ARBA" id="ARBA00004611"/>
    </source>
</evidence>
<keyword evidence="4 12" id="KW-0175">Coiled coil</keyword>
<organism evidence="14 15">
    <name type="scientific">Trichomonas vaginalis (strain ATCC PRA-98 / G3)</name>
    <dbReference type="NCBI Taxonomy" id="412133"/>
    <lineage>
        <taxon>Eukaryota</taxon>
        <taxon>Metamonada</taxon>
        <taxon>Parabasalia</taxon>
        <taxon>Trichomonadida</taxon>
        <taxon>Trichomonadidae</taxon>
        <taxon>Trichomonas</taxon>
    </lineage>
</organism>
<evidence type="ECO:0000256" key="9">
    <source>
        <dbReference type="ARBA" id="ARBA00038424"/>
    </source>
</evidence>
<feature type="coiled-coil region" evidence="12">
    <location>
        <begin position="203"/>
        <end position="279"/>
    </location>
</feature>
<dbReference type="InParanoid" id="A2GIM1"/>
<dbReference type="GO" id="GO:0005858">
    <property type="term" value="C:axonemal dynein complex"/>
    <property type="evidence" value="ECO:0007669"/>
    <property type="project" value="InterPro"/>
</dbReference>
<dbReference type="OrthoDB" id="7760980at2759"/>
<evidence type="ECO:0000259" key="13">
    <source>
        <dbReference type="Pfam" id="PF14772"/>
    </source>
</evidence>
<dbReference type="GO" id="GO:0003352">
    <property type="term" value="P:regulation of cilium movement"/>
    <property type="evidence" value="ECO:0000318"/>
    <property type="project" value="GO_Central"/>
</dbReference>
<evidence type="ECO:0000256" key="2">
    <source>
        <dbReference type="ARBA" id="ARBA00022490"/>
    </source>
</evidence>
<dbReference type="InterPro" id="IPR039505">
    <property type="entry name" value="DRC1/2_N"/>
</dbReference>
<dbReference type="EMBL" id="DS116231">
    <property type="protein sequence ID" value="EAX82996.1"/>
    <property type="molecule type" value="Genomic_DNA"/>
</dbReference>
<keyword evidence="6" id="KW-0206">Cytoskeleton</keyword>
<name>A2GIM1_TRIV3</name>
<dbReference type="OMA" id="WEYLDLF"/>
<keyword evidence="2" id="KW-0963">Cytoplasm</keyword>
<evidence type="ECO:0000313" key="15">
    <source>
        <dbReference type="Proteomes" id="UP000001542"/>
    </source>
</evidence>
<evidence type="ECO:0000256" key="6">
    <source>
        <dbReference type="ARBA" id="ARBA00023212"/>
    </source>
</evidence>
<dbReference type="Proteomes" id="UP000001542">
    <property type="component" value="Unassembled WGS sequence"/>
</dbReference>
<evidence type="ECO:0000256" key="8">
    <source>
        <dbReference type="ARBA" id="ARBA00037841"/>
    </source>
</evidence>
<protein>
    <recommendedName>
        <fullName evidence="10">Dynein regulatory complex subunit 2</fullName>
    </recommendedName>
</protein>
<evidence type="ECO:0000256" key="7">
    <source>
        <dbReference type="ARBA" id="ARBA00023273"/>
    </source>
</evidence>
<dbReference type="GO" id="GO:0005930">
    <property type="term" value="C:axoneme"/>
    <property type="evidence" value="ECO:0000318"/>
    <property type="project" value="GO_Central"/>
</dbReference>
<gene>
    <name evidence="14" type="ORF">TVAG_330860</name>
</gene>
<dbReference type="VEuPathDB" id="TrichDB:TVAGG3_0949600"/>
<comment type="subcellular location">
    <subcellularLocation>
        <location evidence="1">Cytoplasm</location>
        <location evidence="1">Cytoskeleton</location>
        <location evidence="1">Flagellum axoneme</location>
    </subcellularLocation>
    <subcellularLocation>
        <location evidence="8">Cytoplasm</location>
        <location evidence="8">Cytoskeleton</location>
        <location evidence="8">Flagellum basal body</location>
    </subcellularLocation>
</comment>
<dbReference type="SMR" id="A2GIM1"/>
<comment type="function">
    <text evidence="11">Component of the nexin-dynein regulatory complex (N-DRC), a key regulator of ciliary/flagellar motility which maintains the alignment and integrity of the distal axoneme and regulates microtubule sliding in motile axonemes. Plays a critical role in the assembly of N-DRC and also stabilizes the assembly of multiple inner dynein arms and radial spokes. Coassembles with DRC1 to form a central scaffold needed for assembly of the N-DRC and its attachment to the outer doublet microtubules.</text>
</comment>
<feature type="coiled-coil region" evidence="12">
    <location>
        <begin position="377"/>
        <end position="411"/>
    </location>
</feature>
<proteinExistence type="inferred from homology"/>
<dbReference type="GO" id="GO:0060285">
    <property type="term" value="P:cilium-dependent cell motility"/>
    <property type="evidence" value="ECO:0000318"/>
    <property type="project" value="GO_Central"/>
</dbReference>
<keyword evidence="3" id="KW-0282">Flagellum</keyword>
<feature type="domain" description="Dynein regulatory complex protein 1/2 N-terminal" evidence="13">
    <location>
        <begin position="8"/>
        <end position="92"/>
    </location>
</feature>
<reference evidence="14" key="1">
    <citation type="submission" date="2006-10" db="EMBL/GenBank/DDBJ databases">
        <authorList>
            <person name="Amadeo P."/>
            <person name="Zhao Q."/>
            <person name="Wortman J."/>
            <person name="Fraser-Liggett C."/>
            <person name="Carlton J."/>
        </authorList>
    </citation>
    <scope>NUCLEOTIDE SEQUENCE</scope>
    <source>
        <strain evidence="14">G3</strain>
    </source>
</reference>
<feature type="coiled-coil region" evidence="12">
    <location>
        <begin position="148"/>
        <end position="175"/>
    </location>
</feature>
<evidence type="ECO:0000256" key="5">
    <source>
        <dbReference type="ARBA" id="ARBA00023069"/>
    </source>
</evidence>
<dbReference type="Pfam" id="PF14772">
    <property type="entry name" value="NYD-SP28"/>
    <property type="match status" value="1"/>
</dbReference>
<dbReference type="AlphaFoldDB" id="A2GIM1"/>
<dbReference type="eggNOG" id="ENOG502QQDD">
    <property type="taxonomic scope" value="Eukaryota"/>
</dbReference>
<comment type="similarity">
    <text evidence="9">Belongs to the DRC2 family.</text>
</comment>
<dbReference type="PANTHER" id="PTHR21625:SF0">
    <property type="entry name" value="DYNEIN REGULATORY COMPLEX SUBUNIT 2"/>
    <property type="match status" value="1"/>
</dbReference>
<evidence type="ECO:0000256" key="4">
    <source>
        <dbReference type="ARBA" id="ARBA00023054"/>
    </source>
</evidence>
<evidence type="ECO:0000256" key="10">
    <source>
        <dbReference type="ARBA" id="ARBA00040899"/>
    </source>
</evidence>
<keyword evidence="15" id="KW-1185">Reference proteome</keyword>
<sequence>MDEAKLQRMDALQKKFQEFKSFERLTQEAVDNKWRDIMMSEKLQEQKSSIDNIRVNYVKQLDRLDSVIHRLLQWITDGEAQYQFALRAHKQNLDNLTALANKRLDTEEDRFNKALDSIVTKYEANKAKSLEEFNSHVAEVRDIKNAIEHEYAQKKEDLENKFRTEKDQLTMKSQEAISALRTHLLDETKKVLDRQQTESNLFKQKSNDKLQTFQQMYEKHRNNQITMKKNEATIIKLQSQISHWRRKIKNNERESRESNDRLRQEKDNLSHHFRDLKEVMAKFRQVEWRKRADVATAFEDAINLLQAKLSDAEKILKYAEITRKLETEREQVMPFPHSIVETDPEIQRQMAQFKLQMKGDSKYVAESDMFDKFYRRFNKVLLEKMALQREKEKLQKTNQRLKTMMKNYMEGMAVNETTMSKDNTLFIVNQRTNAPLRKVDQDGIPIIDAALTVGADKLQGY</sequence>
<dbReference type="KEGG" id="tva:4740628"/>
<evidence type="ECO:0000313" key="14">
    <source>
        <dbReference type="EMBL" id="EAX82996.1"/>
    </source>
</evidence>
<accession>A2GIM1</accession>
<dbReference type="STRING" id="5722.A2GIM1"/>
<dbReference type="RefSeq" id="XP_001295926.1">
    <property type="nucleotide sequence ID" value="XM_001295925.1"/>
</dbReference>
<dbReference type="InterPro" id="IPR039750">
    <property type="entry name" value="DRC1/DRC2"/>
</dbReference>
<dbReference type="VEuPathDB" id="TrichDB:TVAG_330860"/>
<keyword evidence="5" id="KW-0969">Cilium</keyword>
<evidence type="ECO:0000256" key="11">
    <source>
        <dbReference type="ARBA" id="ARBA00045865"/>
    </source>
</evidence>
<keyword evidence="7" id="KW-0966">Cell projection</keyword>
<dbReference type="GO" id="GO:0070286">
    <property type="term" value="P:axonemal dynein complex assembly"/>
    <property type="evidence" value="ECO:0000318"/>
    <property type="project" value="GO_Central"/>
</dbReference>